<proteinExistence type="predicted"/>
<dbReference type="Gramene" id="rna-AYBTSS11_LOCUS1743">
    <property type="protein sequence ID" value="CAJ1844330.1"/>
    <property type="gene ID" value="gene-AYBTSS11_LOCUS1743"/>
</dbReference>
<sequence length="127" mass="14695">MKAIKTCCQDVWWEPRKTHCGVEGRVAHRSERKPETNVAAEGAALASHQNRGTSRVQIVLCMRMQLRSIFLFSYFPHPFEGYFTRQQIWTAVHCKLCQKPPGLWHLRVIPRHLRPNDRGMSVPMIGS</sequence>
<dbReference type="Proteomes" id="UP001189624">
    <property type="component" value="Chromosome 1"/>
</dbReference>
<protein>
    <submittedName>
        <fullName evidence="1">Uncharacterized protein</fullName>
    </submittedName>
</protein>
<name>A0AA86RXA9_9FABA</name>
<gene>
    <name evidence="1" type="ORF">AYBTSS11_LOCUS1743</name>
</gene>
<dbReference type="AlphaFoldDB" id="A0AA86RXA9"/>
<reference evidence="1" key="1">
    <citation type="submission" date="2023-10" db="EMBL/GenBank/DDBJ databases">
        <authorList>
            <person name="Domelevo Entfellner J.-B."/>
        </authorList>
    </citation>
    <scope>NUCLEOTIDE SEQUENCE</scope>
</reference>
<keyword evidence="2" id="KW-1185">Reference proteome</keyword>
<evidence type="ECO:0000313" key="2">
    <source>
        <dbReference type="Proteomes" id="UP001189624"/>
    </source>
</evidence>
<accession>A0AA86RXA9</accession>
<organism evidence="1 2">
    <name type="scientific">Sphenostylis stenocarpa</name>
    <dbReference type="NCBI Taxonomy" id="92480"/>
    <lineage>
        <taxon>Eukaryota</taxon>
        <taxon>Viridiplantae</taxon>
        <taxon>Streptophyta</taxon>
        <taxon>Embryophyta</taxon>
        <taxon>Tracheophyta</taxon>
        <taxon>Spermatophyta</taxon>
        <taxon>Magnoliopsida</taxon>
        <taxon>eudicotyledons</taxon>
        <taxon>Gunneridae</taxon>
        <taxon>Pentapetalae</taxon>
        <taxon>rosids</taxon>
        <taxon>fabids</taxon>
        <taxon>Fabales</taxon>
        <taxon>Fabaceae</taxon>
        <taxon>Papilionoideae</taxon>
        <taxon>50 kb inversion clade</taxon>
        <taxon>NPAAA clade</taxon>
        <taxon>indigoferoid/millettioid clade</taxon>
        <taxon>Phaseoleae</taxon>
        <taxon>Sphenostylis</taxon>
    </lineage>
</organism>
<evidence type="ECO:0000313" key="1">
    <source>
        <dbReference type="EMBL" id="CAJ1844330.1"/>
    </source>
</evidence>
<dbReference type="EMBL" id="OY731398">
    <property type="protein sequence ID" value="CAJ1844330.1"/>
    <property type="molecule type" value="Genomic_DNA"/>
</dbReference>